<keyword evidence="7 21" id="KW-0349">Heme</keyword>
<dbReference type="PROSITE" id="PS00436">
    <property type="entry name" value="PEROXIDASE_2"/>
    <property type="match status" value="1"/>
</dbReference>
<feature type="binding site" evidence="18">
    <location>
        <position position="120"/>
    </location>
    <ligand>
        <name>Ca(2+)</name>
        <dbReference type="ChEBI" id="CHEBI:29108"/>
        <label>1</label>
    </ligand>
</feature>
<evidence type="ECO:0000256" key="14">
    <source>
        <dbReference type="ARBA" id="ARBA00023180"/>
    </source>
</evidence>
<keyword evidence="15 21" id="KW-0376">Hydrogen peroxide</keyword>
<evidence type="ECO:0000256" key="15">
    <source>
        <dbReference type="ARBA" id="ARBA00023324"/>
    </source>
</evidence>
<keyword evidence="12 18" id="KW-0408">Iron</keyword>
<comment type="cofactor">
    <cofactor evidence="18 21">
        <name>Ca(2+)</name>
        <dbReference type="ChEBI" id="CHEBI:29108"/>
    </cofactor>
    <text evidence="18 21">Binds 2 calcium ions per subunit.</text>
</comment>
<evidence type="ECO:0000256" key="2">
    <source>
        <dbReference type="ARBA" id="ARBA00002322"/>
    </source>
</evidence>
<dbReference type="Gene3D" id="1.10.420.10">
    <property type="entry name" value="Peroxidase, domain 2"/>
    <property type="match status" value="1"/>
</dbReference>
<feature type="binding site" evidence="17">
    <location>
        <position position="194"/>
    </location>
    <ligand>
        <name>substrate</name>
    </ligand>
</feature>
<dbReference type="InterPro" id="IPR000823">
    <property type="entry name" value="Peroxidase_pln"/>
</dbReference>
<dbReference type="PROSITE" id="PS50873">
    <property type="entry name" value="PEROXIDASE_4"/>
    <property type="match status" value="1"/>
</dbReference>
<dbReference type="Pfam" id="PF00141">
    <property type="entry name" value="peroxidase"/>
    <property type="match status" value="1"/>
</dbReference>
<feature type="binding site" description="axial binding residue" evidence="18">
    <location>
        <position position="224"/>
    </location>
    <ligand>
        <name>heme b</name>
        <dbReference type="ChEBI" id="CHEBI:60344"/>
    </ligand>
    <ligandPart>
        <name>Fe</name>
        <dbReference type="ChEBI" id="CHEBI:18248"/>
    </ligandPart>
</feature>
<evidence type="ECO:0000256" key="19">
    <source>
        <dbReference type="PIRSR" id="PIRSR600823-4"/>
    </source>
</evidence>
<accession>A0A2P5AEM7</accession>
<dbReference type="GO" id="GO:0006979">
    <property type="term" value="P:response to oxidative stress"/>
    <property type="evidence" value="ECO:0007669"/>
    <property type="project" value="UniProtKB-UniRule"/>
</dbReference>
<feature type="disulfide bond" evidence="20">
    <location>
        <begin position="67"/>
        <end position="146"/>
    </location>
</feature>
<keyword evidence="14" id="KW-0325">Glycoprotein</keyword>
<comment type="similarity">
    <text evidence="21">Belongs to the peroxidase family. Classical plant (class III) peroxidase subfamily.</text>
</comment>
<keyword evidence="9" id="KW-0732">Signal</keyword>
<feature type="binding site" evidence="18">
    <location>
        <position position="104"/>
    </location>
    <ligand>
        <name>Ca(2+)</name>
        <dbReference type="ChEBI" id="CHEBI:29108"/>
        <label>1</label>
    </ligand>
</feature>
<evidence type="ECO:0000313" key="25">
    <source>
        <dbReference type="Proteomes" id="UP000237105"/>
    </source>
</evidence>
<dbReference type="GO" id="GO:0005576">
    <property type="term" value="C:extracellular region"/>
    <property type="evidence" value="ECO:0007669"/>
    <property type="project" value="UniProtKB-SubCell"/>
</dbReference>
<name>A0A2P5AEM7_PARAD</name>
<dbReference type="CDD" id="cd00693">
    <property type="entry name" value="secretory_peroxidase"/>
    <property type="match status" value="1"/>
</dbReference>
<keyword evidence="25" id="KW-1185">Reference proteome</keyword>
<dbReference type="FunFam" id="1.10.520.10:FF:000006">
    <property type="entry name" value="Peroxidase"/>
    <property type="match status" value="1"/>
</dbReference>
<evidence type="ECO:0000256" key="4">
    <source>
        <dbReference type="ARBA" id="ARBA00012313"/>
    </source>
</evidence>
<comment type="cofactor">
    <cofactor evidence="18 21">
        <name>heme b</name>
        <dbReference type="ChEBI" id="CHEBI:60344"/>
    </cofactor>
    <text evidence="18 21">Binds 1 heme b (iron(II)-protoporphyrin IX) group per subunit.</text>
</comment>
<feature type="binding site" evidence="18">
    <location>
        <position position="99"/>
    </location>
    <ligand>
        <name>Ca(2+)</name>
        <dbReference type="ChEBI" id="CHEBI:29108"/>
        <label>1</label>
    </ligand>
</feature>
<keyword evidence="5 21" id="KW-0964">Secreted</keyword>
<dbReference type="FunFam" id="1.10.420.10:FF:000001">
    <property type="entry name" value="Peroxidase"/>
    <property type="match status" value="1"/>
</dbReference>
<feature type="disulfide bond" evidence="20">
    <location>
        <begin position="231"/>
        <end position="263"/>
    </location>
</feature>
<evidence type="ECO:0000256" key="5">
    <source>
        <dbReference type="ARBA" id="ARBA00022525"/>
    </source>
</evidence>
<keyword evidence="11 21" id="KW-0560">Oxidoreductase</keyword>
<keyword evidence="8 18" id="KW-0479">Metal-binding</keyword>
<gene>
    <name evidence="24" type="ORF">PanWU01x14_339870</name>
</gene>
<keyword evidence="10 18" id="KW-0106">Calcium</keyword>
<dbReference type="PANTHER" id="PTHR31235">
    <property type="entry name" value="PEROXIDASE 25-RELATED"/>
    <property type="match status" value="1"/>
</dbReference>
<comment type="catalytic activity">
    <reaction evidence="1 21">
        <text>2 a phenolic donor + H2O2 = 2 a phenolic radical donor + 2 H2O</text>
        <dbReference type="Rhea" id="RHEA:56136"/>
        <dbReference type="ChEBI" id="CHEBI:15377"/>
        <dbReference type="ChEBI" id="CHEBI:16240"/>
        <dbReference type="ChEBI" id="CHEBI:139520"/>
        <dbReference type="ChEBI" id="CHEBI:139521"/>
        <dbReference type="EC" id="1.11.1.7"/>
    </reaction>
</comment>
<sequence length="379" mass="42044">MSLRKDVNMFRQRHKLLTRPSSTSRHHNSSAFGPVRFIPLMLSVKNQMLETDNASHLLRYDFYGESCPNAERIVRAAVEDLYQVRSDVAPALLRLIFHDCFIQGCDASVLLDPADGIDSEKESPPNETLRGFDLIDIIKSKLEEECPGLVSCADVLVLAARDSVVLAGGPFYPVYTGRRDSTVAFSNHATDELPSPRDHLSLLLAAFASRGFDERETVSLFGAHSMGVIHCKFFENRLYDFDGSHEPDPSMDLGLLHLLRTKCKNCHSESSPGSQPCPNSSLSPTTVHNSSTEEPGMLMNYYGSAFGTQYYHSLLQGKGILHTDQQLMAAEESANWVRAYAADISLFRHDFALAMMKLSDLQVLTAPLGQIRLNCSKVA</sequence>
<evidence type="ECO:0000256" key="9">
    <source>
        <dbReference type="ARBA" id="ARBA00022729"/>
    </source>
</evidence>
<dbReference type="PRINTS" id="PR00458">
    <property type="entry name" value="PEROXIDASE"/>
</dbReference>
<dbReference type="GO" id="GO:0042744">
    <property type="term" value="P:hydrogen peroxide catabolic process"/>
    <property type="evidence" value="ECO:0007669"/>
    <property type="project" value="UniProtKB-KW"/>
</dbReference>
<evidence type="ECO:0000256" key="11">
    <source>
        <dbReference type="ARBA" id="ARBA00023002"/>
    </source>
</evidence>
<evidence type="ECO:0000256" key="6">
    <source>
        <dbReference type="ARBA" id="ARBA00022559"/>
    </source>
</evidence>
<reference evidence="25" key="1">
    <citation type="submission" date="2016-06" db="EMBL/GenBank/DDBJ databases">
        <title>Parallel loss of symbiosis genes in relatives of nitrogen-fixing non-legume Parasponia.</title>
        <authorList>
            <person name="Van Velzen R."/>
            <person name="Holmer R."/>
            <person name="Bu F."/>
            <person name="Rutten L."/>
            <person name="Van Zeijl A."/>
            <person name="Liu W."/>
            <person name="Santuari L."/>
            <person name="Cao Q."/>
            <person name="Sharma T."/>
            <person name="Shen D."/>
            <person name="Roswanjaya Y."/>
            <person name="Wardhani T."/>
            <person name="Kalhor M.S."/>
            <person name="Jansen J."/>
            <person name="Van den Hoogen J."/>
            <person name="Gungor B."/>
            <person name="Hartog M."/>
            <person name="Hontelez J."/>
            <person name="Verver J."/>
            <person name="Yang W.-C."/>
            <person name="Schijlen E."/>
            <person name="Repin R."/>
            <person name="Schilthuizen M."/>
            <person name="Schranz E."/>
            <person name="Heidstra R."/>
            <person name="Miyata K."/>
            <person name="Fedorova E."/>
            <person name="Kohlen W."/>
            <person name="Bisseling T."/>
            <person name="Smit S."/>
            <person name="Geurts R."/>
        </authorList>
    </citation>
    <scope>NUCLEOTIDE SEQUENCE [LARGE SCALE GENOMIC DNA]</scope>
    <source>
        <strain evidence="25">cv. WU1-14</strain>
    </source>
</reference>
<evidence type="ECO:0000256" key="17">
    <source>
        <dbReference type="PIRSR" id="PIRSR600823-2"/>
    </source>
</evidence>
<dbReference type="PRINTS" id="PR00461">
    <property type="entry name" value="PLPEROXIDASE"/>
</dbReference>
<proteinExistence type="inferred from homology"/>
<keyword evidence="6 21" id="KW-0575">Peroxidase</keyword>
<protein>
    <recommendedName>
        <fullName evidence="4 21">Peroxidase</fullName>
        <ecNumber evidence="4 21">1.11.1.7</ecNumber>
    </recommendedName>
</protein>
<feature type="domain" description="Plant heme peroxidase family profile" evidence="23">
    <location>
        <begin position="57"/>
        <end position="379"/>
    </location>
</feature>
<dbReference type="Proteomes" id="UP000237105">
    <property type="component" value="Unassembled WGS sequence"/>
</dbReference>
<evidence type="ECO:0000256" key="13">
    <source>
        <dbReference type="ARBA" id="ARBA00023157"/>
    </source>
</evidence>
<feature type="binding site" evidence="18">
    <location>
        <position position="106"/>
    </location>
    <ligand>
        <name>Ca(2+)</name>
        <dbReference type="ChEBI" id="CHEBI:29108"/>
        <label>1</label>
    </ligand>
</feature>
<dbReference type="OrthoDB" id="2113341at2759"/>
<organism evidence="24 25">
    <name type="scientific">Parasponia andersonii</name>
    <name type="common">Sponia andersonii</name>
    <dbReference type="NCBI Taxonomy" id="3476"/>
    <lineage>
        <taxon>Eukaryota</taxon>
        <taxon>Viridiplantae</taxon>
        <taxon>Streptophyta</taxon>
        <taxon>Embryophyta</taxon>
        <taxon>Tracheophyta</taxon>
        <taxon>Spermatophyta</taxon>
        <taxon>Magnoliopsida</taxon>
        <taxon>eudicotyledons</taxon>
        <taxon>Gunneridae</taxon>
        <taxon>Pentapetalae</taxon>
        <taxon>rosids</taxon>
        <taxon>fabids</taxon>
        <taxon>Rosales</taxon>
        <taxon>Cannabaceae</taxon>
        <taxon>Parasponia</taxon>
    </lineage>
</organism>
<dbReference type="InterPro" id="IPR002016">
    <property type="entry name" value="Haem_peroxidase"/>
</dbReference>
<dbReference type="EC" id="1.11.1.7" evidence="4 21"/>
<evidence type="ECO:0000259" key="23">
    <source>
        <dbReference type="PROSITE" id="PS50873"/>
    </source>
</evidence>
<dbReference type="SUPFAM" id="SSF48113">
    <property type="entry name" value="Heme-dependent peroxidases"/>
    <property type="match status" value="1"/>
</dbReference>
<dbReference type="InterPro" id="IPR010255">
    <property type="entry name" value="Haem_peroxidase_sf"/>
</dbReference>
<feature type="active site" description="Proton acceptor" evidence="16">
    <location>
        <position position="98"/>
    </location>
</feature>
<evidence type="ECO:0000256" key="1">
    <source>
        <dbReference type="ARBA" id="ARBA00000189"/>
    </source>
</evidence>
<feature type="region of interest" description="Disordered" evidence="22">
    <location>
        <begin position="269"/>
        <end position="291"/>
    </location>
</feature>
<feature type="disulfide bond" evidence="20">
    <location>
        <begin position="100"/>
        <end position="105"/>
    </location>
</feature>
<feature type="site" description="Transition state stabilizer" evidence="19">
    <location>
        <position position="94"/>
    </location>
</feature>
<evidence type="ECO:0000256" key="7">
    <source>
        <dbReference type="ARBA" id="ARBA00022617"/>
    </source>
</evidence>
<dbReference type="GO" id="GO:0140825">
    <property type="term" value="F:lactoperoxidase activity"/>
    <property type="evidence" value="ECO:0007669"/>
    <property type="project" value="UniProtKB-EC"/>
</dbReference>
<dbReference type="EMBL" id="JXTB01000634">
    <property type="protein sequence ID" value="PON34976.1"/>
    <property type="molecule type" value="Genomic_DNA"/>
</dbReference>
<evidence type="ECO:0000256" key="18">
    <source>
        <dbReference type="PIRSR" id="PIRSR600823-3"/>
    </source>
</evidence>
<dbReference type="InterPro" id="IPR033905">
    <property type="entry name" value="Secretory_peroxidase"/>
</dbReference>
<evidence type="ECO:0000256" key="3">
    <source>
        <dbReference type="ARBA" id="ARBA00004613"/>
    </source>
</evidence>
<evidence type="ECO:0000256" key="21">
    <source>
        <dbReference type="RuleBase" id="RU362060"/>
    </source>
</evidence>
<dbReference type="GO" id="GO:0020037">
    <property type="term" value="F:heme binding"/>
    <property type="evidence" value="ECO:0007669"/>
    <property type="project" value="UniProtKB-UniRule"/>
</dbReference>
<evidence type="ECO:0000256" key="22">
    <source>
        <dbReference type="SAM" id="MobiDB-lite"/>
    </source>
</evidence>
<comment type="function">
    <text evidence="2">Removal of H(2)O(2), oxidation of toxic reductants, biosynthesis and degradation of lignin, suberization, auxin catabolism, response to environmental stresses such as wounding, pathogen attack and oxidative stress. These functions might be dependent on each isozyme/isoform in each plant tissue.</text>
</comment>
<keyword evidence="13 20" id="KW-1015">Disulfide bond</keyword>
<evidence type="ECO:0000256" key="16">
    <source>
        <dbReference type="PIRSR" id="PIRSR600823-1"/>
    </source>
</evidence>
<feature type="disulfide bond" evidence="20">
    <location>
        <begin position="152"/>
        <end position="375"/>
    </location>
</feature>
<dbReference type="InterPro" id="IPR019794">
    <property type="entry name" value="Peroxidases_AS"/>
</dbReference>
<evidence type="ECO:0000256" key="10">
    <source>
        <dbReference type="ARBA" id="ARBA00022837"/>
    </source>
</evidence>
<feature type="binding site" evidence="18">
    <location>
        <position position="108"/>
    </location>
    <ligand>
        <name>Ca(2+)</name>
        <dbReference type="ChEBI" id="CHEBI:29108"/>
        <label>1</label>
    </ligand>
</feature>
<dbReference type="AlphaFoldDB" id="A0A2P5AEM7"/>
<evidence type="ECO:0000313" key="24">
    <source>
        <dbReference type="EMBL" id="PON34976.1"/>
    </source>
</evidence>
<evidence type="ECO:0000256" key="8">
    <source>
        <dbReference type="ARBA" id="ARBA00022723"/>
    </source>
</evidence>
<comment type="subcellular location">
    <subcellularLocation>
        <location evidence="3 21">Secreted</location>
    </subcellularLocation>
</comment>
<comment type="caution">
    <text evidence="24">The sequence shown here is derived from an EMBL/GenBank/DDBJ whole genome shotgun (WGS) entry which is preliminary data.</text>
</comment>
<dbReference type="GO" id="GO:0046872">
    <property type="term" value="F:metal ion binding"/>
    <property type="evidence" value="ECO:0007669"/>
    <property type="project" value="UniProtKB-UniRule"/>
</dbReference>
<evidence type="ECO:0000256" key="20">
    <source>
        <dbReference type="PIRSR" id="PIRSR600823-5"/>
    </source>
</evidence>
<dbReference type="Gene3D" id="1.10.520.10">
    <property type="match status" value="1"/>
</dbReference>
<evidence type="ECO:0000256" key="12">
    <source>
        <dbReference type="ARBA" id="ARBA00023004"/>
    </source>
</evidence>